<dbReference type="EMBL" id="ML979132">
    <property type="protein sequence ID" value="KAF1922063.1"/>
    <property type="molecule type" value="Genomic_DNA"/>
</dbReference>
<feature type="domain" description="Ima1 N-terminal" evidence="7">
    <location>
        <begin position="9"/>
        <end position="133"/>
    </location>
</feature>
<dbReference type="OrthoDB" id="5966927at2759"/>
<feature type="compositionally biased region" description="Low complexity" evidence="6">
    <location>
        <begin position="475"/>
        <end position="486"/>
    </location>
</feature>
<evidence type="ECO:0000313" key="8">
    <source>
        <dbReference type="EMBL" id="KAF1922063.1"/>
    </source>
</evidence>
<dbReference type="InterPro" id="IPR018617">
    <property type="entry name" value="Ima1_N"/>
</dbReference>
<evidence type="ECO:0000256" key="4">
    <source>
        <dbReference type="ARBA" id="ARBA00023136"/>
    </source>
</evidence>
<dbReference type="GO" id="GO:0071765">
    <property type="term" value="P:nuclear inner membrane organization"/>
    <property type="evidence" value="ECO:0007669"/>
    <property type="project" value="InterPro"/>
</dbReference>
<evidence type="ECO:0000256" key="1">
    <source>
        <dbReference type="ARBA" id="ARBA00004473"/>
    </source>
</evidence>
<reference evidence="8" key="1">
    <citation type="journal article" date="2020" name="Stud. Mycol.">
        <title>101 Dothideomycetes genomes: a test case for predicting lifestyles and emergence of pathogens.</title>
        <authorList>
            <person name="Haridas S."/>
            <person name="Albert R."/>
            <person name="Binder M."/>
            <person name="Bloem J."/>
            <person name="Labutti K."/>
            <person name="Salamov A."/>
            <person name="Andreopoulos B."/>
            <person name="Baker S."/>
            <person name="Barry K."/>
            <person name="Bills G."/>
            <person name="Bluhm B."/>
            <person name="Cannon C."/>
            <person name="Castanera R."/>
            <person name="Culley D."/>
            <person name="Daum C."/>
            <person name="Ezra D."/>
            <person name="Gonzalez J."/>
            <person name="Henrissat B."/>
            <person name="Kuo A."/>
            <person name="Liang C."/>
            <person name="Lipzen A."/>
            <person name="Lutzoni F."/>
            <person name="Magnuson J."/>
            <person name="Mondo S."/>
            <person name="Nolan M."/>
            <person name="Ohm R."/>
            <person name="Pangilinan J."/>
            <person name="Park H.-J."/>
            <person name="Ramirez L."/>
            <person name="Alfaro M."/>
            <person name="Sun H."/>
            <person name="Tritt A."/>
            <person name="Yoshinaga Y."/>
            <person name="Zwiers L.-H."/>
            <person name="Turgeon B."/>
            <person name="Goodwin S."/>
            <person name="Spatafora J."/>
            <person name="Crous P."/>
            <person name="Grigoriev I."/>
        </authorList>
    </citation>
    <scope>NUCLEOTIDE SEQUENCE</scope>
    <source>
        <strain evidence="8">HMLAC05119</strain>
    </source>
</reference>
<keyword evidence="3" id="KW-1133">Transmembrane helix</keyword>
<dbReference type="GO" id="GO:0005637">
    <property type="term" value="C:nuclear inner membrane"/>
    <property type="evidence" value="ECO:0007669"/>
    <property type="project" value="UniProtKB-SubCell"/>
</dbReference>
<comment type="subcellular location">
    <subcellularLocation>
        <location evidence="1">Nucleus inner membrane</location>
        <topology evidence="1">Multi-pass membrane protein</topology>
    </subcellularLocation>
</comment>
<dbReference type="GO" id="GO:0034992">
    <property type="term" value="C:microtubule organizing center attachment site"/>
    <property type="evidence" value="ECO:0007669"/>
    <property type="project" value="TreeGrafter"/>
</dbReference>
<feature type="compositionally biased region" description="Polar residues" evidence="6">
    <location>
        <begin position="441"/>
        <end position="457"/>
    </location>
</feature>
<organism evidence="8 9">
    <name type="scientific">Ampelomyces quisqualis</name>
    <name type="common">Powdery mildew agent</name>
    <dbReference type="NCBI Taxonomy" id="50730"/>
    <lineage>
        <taxon>Eukaryota</taxon>
        <taxon>Fungi</taxon>
        <taxon>Dikarya</taxon>
        <taxon>Ascomycota</taxon>
        <taxon>Pezizomycotina</taxon>
        <taxon>Dothideomycetes</taxon>
        <taxon>Pleosporomycetidae</taxon>
        <taxon>Pleosporales</taxon>
        <taxon>Pleosporineae</taxon>
        <taxon>Phaeosphaeriaceae</taxon>
        <taxon>Ampelomyces</taxon>
    </lineage>
</organism>
<evidence type="ECO:0000256" key="6">
    <source>
        <dbReference type="SAM" id="MobiDB-lite"/>
    </source>
</evidence>
<evidence type="ECO:0000313" key="9">
    <source>
        <dbReference type="Proteomes" id="UP000800096"/>
    </source>
</evidence>
<evidence type="ECO:0000256" key="3">
    <source>
        <dbReference type="ARBA" id="ARBA00022989"/>
    </source>
</evidence>
<dbReference type="GO" id="GO:0044732">
    <property type="term" value="C:mitotic spindle pole body"/>
    <property type="evidence" value="ECO:0007669"/>
    <property type="project" value="TreeGrafter"/>
</dbReference>
<dbReference type="PANTHER" id="PTHR28538:SF1">
    <property type="entry name" value="INTEGRAL INNER NUCLEAR MEMBRANE PROTEIN IMA1"/>
    <property type="match status" value="1"/>
</dbReference>
<keyword evidence="9" id="KW-1185">Reference proteome</keyword>
<proteinExistence type="predicted"/>
<keyword evidence="4" id="KW-0472">Membrane</keyword>
<keyword evidence="5" id="KW-0539">Nucleus</keyword>
<evidence type="ECO:0000259" key="7">
    <source>
        <dbReference type="Pfam" id="PF09779"/>
    </source>
</evidence>
<dbReference type="PANTHER" id="PTHR28538">
    <property type="entry name" value="INTEGRAL INNER NUCLEAR MEMBRANE PROTEIN IMA1"/>
    <property type="match status" value="1"/>
</dbReference>
<evidence type="ECO:0000256" key="5">
    <source>
        <dbReference type="ARBA" id="ARBA00023242"/>
    </source>
</evidence>
<feature type="region of interest" description="Disordered" evidence="6">
    <location>
        <begin position="431"/>
        <end position="502"/>
    </location>
</feature>
<gene>
    <name evidence="8" type="ORF">BDU57DRAFT_511194</name>
</gene>
<evidence type="ECO:0000256" key="2">
    <source>
        <dbReference type="ARBA" id="ARBA00022692"/>
    </source>
</evidence>
<keyword evidence="2" id="KW-0812">Transmembrane</keyword>
<dbReference type="InterPro" id="IPR042321">
    <property type="entry name" value="Ima1"/>
</dbReference>
<dbReference type="Pfam" id="PF09779">
    <property type="entry name" value="Ima1_N"/>
    <property type="match status" value="1"/>
</dbReference>
<dbReference type="GO" id="GO:0034506">
    <property type="term" value="C:chromosome, centromeric core domain"/>
    <property type="evidence" value="ECO:0007669"/>
    <property type="project" value="TreeGrafter"/>
</dbReference>
<name>A0A6A5R359_AMPQU</name>
<dbReference type="AlphaFoldDB" id="A0A6A5R359"/>
<protein>
    <submittedName>
        <fullName evidence="8">Ima1 N-terminal domain-containing protein</fullName>
    </submittedName>
</protein>
<dbReference type="Proteomes" id="UP000800096">
    <property type="component" value="Unassembled WGS sequence"/>
</dbReference>
<sequence>MAALFRRRLRCHYCNAQSRDSVAHAPRQYLCPQCDAVNHFDECGNIADPPSDAVAAAALRYTRAPSPAMSLPADSPFCDTCQRNQALLQSLVAEYLPDEDDPEYATYEAAFDGYRAELEERWPPVCRHCAARVDDQIRGAGYAAKADHLRRLMEKSEQKRRTVHTARQAWTLRLISSAKWTYICSLLGQVLWHAFGYLMAADARTWDAEAGSGAATFSWYVCLRQAIHVREVDECCVRSPSVTKLVVYALAADLLTLWWNPKLEAKTNTISGRMRGLKSLWAIRVAVFALRCGSVYYCNVDRDPRPAFHNTHLFMLIVMPLSLVLTFKTVRISYQSPALFREKLSSAPTSPGKAPRAAYKPAHPQANAFDTMAHGFTTSFSDALDTPTYPPSPTLTDSSYNTRATEATTPFGHKSICTDDMDWTPTQRKFAPVQPTVHPSPWNQQHPSPPHQTTSREPVSLFRKPDSNPFRHKIPAAPKAPAQVKADPWKRGVWDPPLKETTPNFFRRDKQARGAVGEAKGLDGVGVPKNVKRDAELFASPKLKYDNYGTMKSTGLEDRFEETFNDFFSK</sequence>
<accession>A0A6A5R359</accession>